<gene>
    <name evidence="2" type="ORF">ACD_49C00035G0003</name>
</gene>
<dbReference type="SMART" id="SM01252">
    <property type="entry name" value="KilA-N"/>
    <property type="match status" value="1"/>
</dbReference>
<protein>
    <recommendedName>
        <fullName evidence="1">KilA-N domain-containing protein</fullName>
    </recommendedName>
</protein>
<dbReference type="EMBL" id="AMFJ01021621">
    <property type="protein sequence ID" value="EKD66548.1"/>
    <property type="molecule type" value="Genomic_DNA"/>
</dbReference>
<dbReference type="AlphaFoldDB" id="K2BCQ1"/>
<dbReference type="PROSITE" id="PS51301">
    <property type="entry name" value="KILA_N"/>
    <property type="match status" value="1"/>
</dbReference>
<reference evidence="2" key="1">
    <citation type="journal article" date="2012" name="Science">
        <title>Fermentation, hydrogen, and sulfur metabolism in multiple uncultivated bacterial phyla.</title>
        <authorList>
            <person name="Wrighton K.C."/>
            <person name="Thomas B.C."/>
            <person name="Sharon I."/>
            <person name="Miller C.S."/>
            <person name="Castelle C.J."/>
            <person name="VerBerkmoes N.C."/>
            <person name="Wilkins M.J."/>
            <person name="Hettich R.L."/>
            <person name="Lipton M.S."/>
            <person name="Williams K.H."/>
            <person name="Long P.E."/>
            <person name="Banfield J.F."/>
        </authorList>
    </citation>
    <scope>NUCLEOTIDE SEQUENCE [LARGE SCALE GENOMIC DNA]</scope>
</reference>
<feature type="domain" description="KilA-N" evidence="1">
    <location>
        <begin position="3"/>
        <end position="137"/>
    </location>
</feature>
<comment type="caution">
    <text evidence="2">The sequence shown here is derived from an EMBL/GenBank/DDBJ whole genome shotgun (WGS) entry which is preliminary data.</text>
</comment>
<evidence type="ECO:0000259" key="1">
    <source>
        <dbReference type="PROSITE" id="PS51301"/>
    </source>
</evidence>
<accession>K2BCQ1</accession>
<dbReference type="InterPro" id="IPR018004">
    <property type="entry name" value="KilA/APSES_HTH"/>
</dbReference>
<evidence type="ECO:0000313" key="2">
    <source>
        <dbReference type="EMBL" id="EKD66548.1"/>
    </source>
</evidence>
<sequence length="276" mass="32877">MKSQLQVLWTPIKFIKFNDDDFISLTDIARYKNPDEPKDVIKNWLRTKNTIEFIGLWEIINNPDFKGVEFDPFKSEAWWNAFTMSPQKWIDKTNAIWIISKSWNNWGTFAHKDIAIKFASWVSSEFELYLIKEFQRLKQEELKTLDWSAKRFLTKINYKIHTDAIKENLIPKELSVQDINFVYADEADILNKALFGMTAREWRIENSWKKWNIRDEATIEQLIILANIESMNAEFIKMWMKQAERLKTLNKVAITQMKSLLSLDITKKLPNNLKWS</sequence>
<name>K2BCQ1_9BACT</name>
<dbReference type="InterPro" id="IPR017880">
    <property type="entry name" value="KilA_N"/>
</dbReference>
<proteinExistence type="predicted"/>
<dbReference type="Pfam" id="PF04383">
    <property type="entry name" value="KilA-N"/>
    <property type="match status" value="1"/>
</dbReference>
<organism evidence="2">
    <name type="scientific">uncultured bacterium</name>
    <name type="common">gcode 4</name>
    <dbReference type="NCBI Taxonomy" id="1234023"/>
    <lineage>
        <taxon>Bacteria</taxon>
        <taxon>environmental samples</taxon>
    </lineage>
</organism>